<proteinExistence type="predicted"/>
<feature type="compositionally biased region" description="Low complexity" evidence="1">
    <location>
        <begin position="209"/>
        <end position="230"/>
    </location>
</feature>
<reference evidence="2 3" key="1">
    <citation type="submission" date="2024-04" db="EMBL/GenBank/DDBJ databases">
        <title>Dissimilatory iodate-reducing microorganisms contribute to the enrichment of iodine in groundwater.</title>
        <authorList>
            <person name="Jiang Z."/>
        </authorList>
    </citation>
    <scope>NUCLEOTIDE SEQUENCE [LARGE SCALE GENOMIC DNA]</scope>
    <source>
        <strain evidence="2 3">NCP973</strain>
        <plasmid evidence="2 3">unnamed1</plasmid>
    </source>
</reference>
<gene>
    <name evidence="2" type="ORF">AADV58_17310</name>
</gene>
<evidence type="ECO:0000256" key="1">
    <source>
        <dbReference type="SAM" id="MobiDB-lite"/>
    </source>
</evidence>
<name>A0ABZ2XLN6_9RHOO</name>
<evidence type="ECO:0000313" key="2">
    <source>
        <dbReference type="EMBL" id="WZJ23515.1"/>
    </source>
</evidence>
<feature type="region of interest" description="Disordered" evidence="1">
    <location>
        <begin position="195"/>
        <end position="230"/>
    </location>
</feature>
<protein>
    <recommendedName>
        <fullName evidence="4">DUF1845 domain-containing protein</fullName>
    </recommendedName>
</protein>
<geneLocation type="plasmid" evidence="2 3">
    <name>unnamed1</name>
</geneLocation>
<dbReference type="Proteomes" id="UP001479520">
    <property type="component" value="Plasmid unnamed1"/>
</dbReference>
<keyword evidence="2" id="KW-0614">Plasmid</keyword>
<dbReference type="RefSeq" id="WP_341744827.1">
    <property type="nucleotide sequence ID" value="NZ_CP151407.1"/>
</dbReference>
<keyword evidence="3" id="KW-1185">Reference proteome</keyword>
<evidence type="ECO:0000313" key="3">
    <source>
        <dbReference type="Proteomes" id="UP001479520"/>
    </source>
</evidence>
<accession>A0ABZ2XLN6</accession>
<sequence>MAIDQETKKDWLTNFRGATLKLHPTFGNPKVCHMFDRNFNNLGRNGFFMSVRGRVVLGEAVADEAEKLIYSRMEEQTKSVENKIKWCHKILADEAIVDLASYENAQEYVATVVSPVQKRYIELLRKCDELFVLLSTLMLHGAISESEHSKNELQIKKHMRAVPSAMRKLTIALGVKMRAQSEADRAKLAATTAAAPDAANDAKAEKADTAAATGAPETPAETPADVAIAA</sequence>
<organism evidence="2 3">
    <name type="scientific">Azonexus hydrophilus</name>
    <dbReference type="NCBI Taxonomy" id="418702"/>
    <lineage>
        <taxon>Bacteria</taxon>
        <taxon>Pseudomonadati</taxon>
        <taxon>Pseudomonadota</taxon>
        <taxon>Betaproteobacteria</taxon>
        <taxon>Rhodocyclales</taxon>
        <taxon>Azonexaceae</taxon>
        <taxon>Azonexus</taxon>
    </lineage>
</organism>
<dbReference type="EMBL" id="CP151407">
    <property type="protein sequence ID" value="WZJ23515.1"/>
    <property type="molecule type" value="Genomic_DNA"/>
</dbReference>
<evidence type="ECO:0008006" key="4">
    <source>
        <dbReference type="Google" id="ProtNLM"/>
    </source>
</evidence>